<dbReference type="PROSITE" id="PS00691">
    <property type="entry name" value="DNA_PHOTOLYASES_1_2"/>
    <property type="match status" value="1"/>
</dbReference>
<dbReference type="InterPro" id="IPR018394">
    <property type="entry name" value="DNA_photolyase_1_CS_C"/>
</dbReference>
<evidence type="ECO:0000256" key="7">
    <source>
        <dbReference type="RuleBase" id="RU004182"/>
    </source>
</evidence>
<evidence type="ECO:0000313" key="10">
    <source>
        <dbReference type="Proteomes" id="UP000679575"/>
    </source>
</evidence>
<dbReference type="InterPro" id="IPR036134">
    <property type="entry name" value="Crypto/Photolyase_FAD-like_sf"/>
</dbReference>
<evidence type="ECO:0000256" key="4">
    <source>
        <dbReference type="ARBA" id="ARBA00022630"/>
    </source>
</evidence>
<proteinExistence type="inferred from homology"/>
<dbReference type="Gene3D" id="1.10.579.10">
    <property type="entry name" value="DNA Cyclobutane Dipyrimidine Photolyase, subunit A, domain 3"/>
    <property type="match status" value="1"/>
</dbReference>
<dbReference type="SUPFAM" id="SSF52425">
    <property type="entry name" value="Cryptochrome/photolyase, N-terminal domain"/>
    <property type="match status" value="1"/>
</dbReference>
<dbReference type="EMBL" id="CP073587">
    <property type="protein sequence ID" value="QUN05078.1"/>
    <property type="molecule type" value="Genomic_DNA"/>
</dbReference>
<comment type="similarity">
    <text evidence="7">Belongs to the DNA photolyase family.</text>
</comment>
<evidence type="ECO:0000256" key="1">
    <source>
        <dbReference type="ARBA" id="ARBA00001932"/>
    </source>
</evidence>
<gene>
    <name evidence="9" type="primary">phrB</name>
    <name evidence="9" type="ORF">KDN34_12755</name>
</gene>
<keyword evidence="9" id="KW-0456">Lyase</keyword>
<dbReference type="PROSITE" id="PS51645">
    <property type="entry name" value="PHR_CRY_ALPHA_BETA"/>
    <property type="match status" value="1"/>
</dbReference>
<dbReference type="InterPro" id="IPR005101">
    <property type="entry name" value="Cryptochr/Photolyase_FAD-bd"/>
</dbReference>
<dbReference type="InterPro" id="IPR006050">
    <property type="entry name" value="DNA_photolyase_N"/>
</dbReference>
<feature type="domain" description="Photolyase/cryptochrome alpha/beta" evidence="8">
    <location>
        <begin position="8"/>
        <end position="141"/>
    </location>
</feature>
<dbReference type="InterPro" id="IPR036155">
    <property type="entry name" value="Crypto/Photolyase_N_sf"/>
</dbReference>
<keyword evidence="6 7" id="KW-0157">Chromophore</keyword>
<accession>A0ABX7YRC8</accession>
<reference evidence="9 10" key="1">
    <citation type="submission" date="2021-04" db="EMBL/GenBank/DDBJ databases">
        <title>Novel species identification of genus Shewanella.</title>
        <authorList>
            <person name="Liu G."/>
        </authorList>
    </citation>
    <scope>NUCLEOTIDE SEQUENCE [LARGE SCALE GENOMIC DNA]</scope>
    <source>
        <strain evidence="9 10">FJAT-54481</strain>
    </source>
</reference>
<sequence length="485" mass="55167">MTSPDTKPTVFIWFRNDLRVTDNQALSAACEHAKTVNANIQAVYIVTPAQWQAHDVGSRQLDFIRRHLQLVARALASLGIELTVWQCQHFADIPALWQRQLSSRNIVAIYAGREPELNEIRRDQAMLNHGLPLQLTNEHCLLAPGSVLTKSGEMYRVFTPFFRRWREIAQQYPVVPLGPPAPVGPAIADVNIESLLDTINRYFLPLIKSDNHYQWPAGEGEAQRRLQHFVFTAVSDYQQQRDFPALDGTSSLSPYLTLGVLSPRQCFAALLARFPAALADDTSPVRCWLSELVWREFYRHLLVAFSALSMGGNFNPLADGIVWRNHPQEFSAWCEGRTGYPIVDAAMRQLNNTGWMHNRLRMVVASFLSKHLLIDWRWGERYFRQQLLDGDLAANNGGWQWSAGTGCDAQPWFRIFNPISQSEKFDADGSFIRHWLPELRHWPLAQLHQPVPEKSLFTGDYPAPIVEHSSARQRALSALAVLKKA</sequence>
<organism evidence="9 10">
    <name type="scientific">Shewanella yunxiaonensis</name>
    <dbReference type="NCBI Taxonomy" id="2829809"/>
    <lineage>
        <taxon>Bacteria</taxon>
        <taxon>Pseudomonadati</taxon>
        <taxon>Pseudomonadota</taxon>
        <taxon>Gammaproteobacteria</taxon>
        <taxon>Alteromonadales</taxon>
        <taxon>Shewanellaceae</taxon>
        <taxon>Shewanella</taxon>
    </lineage>
</organism>
<keyword evidence="4 7" id="KW-0285">Flavoprotein</keyword>
<protein>
    <submittedName>
        <fullName evidence="9">Deoxyribodipyrimidine photo-lyase</fullName>
        <ecNumber evidence="9">4.1.99.3</ecNumber>
    </submittedName>
</protein>
<keyword evidence="5 7" id="KW-0274">FAD</keyword>
<comment type="cofactor">
    <cofactor evidence="1">
        <name>(6R)-5,10-methylene-5,6,7,8-tetrahydrofolate</name>
        <dbReference type="ChEBI" id="CHEBI:15636"/>
    </cofactor>
</comment>
<comment type="cofactor">
    <cofactor evidence="2">
        <name>FAD</name>
        <dbReference type="ChEBI" id="CHEBI:57692"/>
    </cofactor>
</comment>
<dbReference type="RefSeq" id="WP_212594128.1">
    <property type="nucleotide sequence ID" value="NZ_CP073587.1"/>
</dbReference>
<dbReference type="PROSITE" id="PS00394">
    <property type="entry name" value="DNA_PHOTOLYASES_1_1"/>
    <property type="match status" value="1"/>
</dbReference>
<dbReference type="GO" id="GO:0003904">
    <property type="term" value="F:deoxyribodipyrimidine photo-lyase activity"/>
    <property type="evidence" value="ECO:0007669"/>
    <property type="project" value="UniProtKB-EC"/>
</dbReference>
<dbReference type="Gene3D" id="1.25.40.80">
    <property type="match status" value="1"/>
</dbReference>
<dbReference type="Proteomes" id="UP000679575">
    <property type="component" value="Chromosome"/>
</dbReference>
<name>A0ABX7YRC8_9GAMM</name>
<dbReference type="SUPFAM" id="SSF48173">
    <property type="entry name" value="Cryptochrome/photolyase FAD-binding domain"/>
    <property type="match status" value="1"/>
</dbReference>
<dbReference type="PANTHER" id="PTHR11455:SF9">
    <property type="entry name" value="CRYPTOCHROME CIRCADIAN CLOCK 5 ISOFORM X1"/>
    <property type="match status" value="1"/>
</dbReference>
<dbReference type="PRINTS" id="PR00147">
    <property type="entry name" value="DNAPHOTLYASE"/>
</dbReference>
<evidence type="ECO:0000256" key="6">
    <source>
        <dbReference type="ARBA" id="ARBA00022991"/>
    </source>
</evidence>
<comment type="similarity">
    <text evidence="3">Belongs to the DNA photolyase class-1 family.</text>
</comment>
<evidence type="ECO:0000259" key="8">
    <source>
        <dbReference type="PROSITE" id="PS51645"/>
    </source>
</evidence>
<evidence type="ECO:0000313" key="9">
    <source>
        <dbReference type="EMBL" id="QUN05078.1"/>
    </source>
</evidence>
<dbReference type="Pfam" id="PF00875">
    <property type="entry name" value="DNA_photolyase"/>
    <property type="match status" value="1"/>
</dbReference>
<keyword evidence="10" id="KW-1185">Reference proteome</keyword>
<evidence type="ECO:0000256" key="3">
    <source>
        <dbReference type="ARBA" id="ARBA00005862"/>
    </source>
</evidence>
<dbReference type="EC" id="4.1.99.3" evidence="9"/>
<dbReference type="PANTHER" id="PTHR11455">
    <property type="entry name" value="CRYPTOCHROME"/>
    <property type="match status" value="1"/>
</dbReference>
<dbReference type="InterPro" id="IPR014729">
    <property type="entry name" value="Rossmann-like_a/b/a_fold"/>
</dbReference>
<dbReference type="InterPro" id="IPR002081">
    <property type="entry name" value="Cryptochrome/DNA_photolyase_1"/>
</dbReference>
<dbReference type="Pfam" id="PF03441">
    <property type="entry name" value="FAD_binding_7"/>
    <property type="match status" value="1"/>
</dbReference>
<dbReference type="Gene3D" id="3.40.50.620">
    <property type="entry name" value="HUPs"/>
    <property type="match status" value="1"/>
</dbReference>
<dbReference type="NCBIfam" id="NF007955">
    <property type="entry name" value="PRK10674.1"/>
    <property type="match status" value="1"/>
</dbReference>
<evidence type="ECO:0000256" key="2">
    <source>
        <dbReference type="ARBA" id="ARBA00001974"/>
    </source>
</evidence>
<evidence type="ECO:0000256" key="5">
    <source>
        <dbReference type="ARBA" id="ARBA00022827"/>
    </source>
</evidence>